<proteinExistence type="predicted"/>
<sequence>MEADFSLLSDDFEDCLTCNYDILLRSPFRLLDLPPELWLLVCEYAVIRSAPFVVGRESELFQMARILRQPSITRTSRLLRVEALPIFYAVNEFEMIHNFSVPCPRHFLTAIGGINLRTMGSLLMHSNCDKDFWEGTCQRGGIKCEVEMVGTNLRNIGSLSWNGLNTFRINFK</sequence>
<dbReference type="EMBL" id="CP099418">
    <property type="protein sequence ID" value="USW47790.1"/>
    <property type="molecule type" value="Genomic_DNA"/>
</dbReference>
<keyword evidence="2" id="KW-1185">Reference proteome</keyword>
<dbReference type="OrthoDB" id="3646601at2759"/>
<accession>A0A9Q9EEE6</accession>
<protein>
    <recommendedName>
        <fullName evidence="3">F-box domain-containing protein</fullName>
    </recommendedName>
</protein>
<dbReference type="AlphaFoldDB" id="A0A9Q9EEE6"/>
<evidence type="ECO:0000313" key="1">
    <source>
        <dbReference type="EMBL" id="USW47790.1"/>
    </source>
</evidence>
<organism evidence="1 2">
    <name type="scientific">Septoria linicola</name>
    <dbReference type="NCBI Taxonomy" id="215465"/>
    <lineage>
        <taxon>Eukaryota</taxon>
        <taxon>Fungi</taxon>
        <taxon>Dikarya</taxon>
        <taxon>Ascomycota</taxon>
        <taxon>Pezizomycotina</taxon>
        <taxon>Dothideomycetes</taxon>
        <taxon>Dothideomycetidae</taxon>
        <taxon>Mycosphaerellales</taxon>
        <taxon>Mycosphaerellaceae</taxon>
        <taxon>Septoria</taxon>
    </lineage>
</organism>
<evidence type="ECO:0008006" key="3">
    <source>
        <dbReference type="Google" id="ProtNLM"/>
    </source>
</evidence>
<name>A0A9Q9EEE6_9PEZI</name>
<reference evidence="1" key="1">
    <citation type="submission" date="2022-06" db="EMBL/GenBank/DDBJ databases">
        <title>Complete genome sequences of two strains of the flax pathogen Septoria linicola.</title>
        <authorList>
            <person name="Lapalu N."/>
            <person name="Simon A."/>
            <person name="Demenou B."/>
            <person name="Paumier D."/>
            <person name="Guillot M.-P."/>
            <person name="Gout L."/>
            <person name="Valade R."/>
        </authorList>
    </citation>
    <scope>NUCLEOTIDE SEQUENCE</scope>
    <source>
        <strain evidence="1">SE15195</strain>
    </source>
</reference>
<evidence type="ECO:0000313" key="2">
    <source>
        <dbReference type="Proteomes" id="UP001056384"/>
    </source>
</evidence>
<gene>
    <name evidence="1" type="ORF">Slin15195_G011090</name>
</gene>
<dbReference type="Proteomes" id="UP001056384">
    <property type="component" value="Chromosome 1"/>
</dbReference>